<dbReference type="Proteomes" id="UP000236319">
    <property type="component" value="Unassembled WGS sequence"/>
</dbReference>
<keyword evidence="1" id="KW-0812">Transmembrane</keyword>
<evidence type="ECO:0000256" key="1">
    <source>
        <dbReference type="SAM" id="Phobius"/>
    </source>
</evidence>
<proteinExistence type="predicted"/>
<comment type="caution">
    <text evidence="2">The sequence shown here is derived from an EMBL/GenBank/DDBJ whole genome shotgun (WGS) entry which is preliminary data.</text>
</comment>
<evidence type="ECO:0000313" key="2">
    <source>
        <dbReference type="EMBL" id="GBE62968.1"/>
    </source>
</evidence>
<sequence>MRQEAHQAVLEERLERRLDAALRMLITALLTRLVGNLVACLAGLMRTLLVGTLHGVALPAGATDAPAVPAVEPSAVPGVVEASAVEEIQLVVEAFDDVEEQAEQCVRVTGIQQASGVGVEVAGVDATCVAEAEQRDLRECVGEGSESDVLRVGGQRQAAEVYQGHVGVPGVRLLRLEQRRHGIMSDGEMHGIVRKPAAPCEHLVDGTRRPGRGMHLEVARLIILMEVRAEAIEEL</sequence>
<reference evidence="2 3" key="1">
    <citation type="journal article" date="2017" name="BMC Genomics">
        <title>Whole-genome assembly of Babesia ovata and comparative genomics between closely related pathogens.</title>
        <authorList>
            <person name="Yamagishi J."/>
            <person name="Asada M."/>
            <person name="Hakimi H."/>
            <person name="Tanaka T.Q."/>
            <person name="Sugimoto C."/>
            <person name="Kawazu S."/>
        </authorList>
    </citation>
    <scope>NUCLEOTIDE SEQUENCE [LARGE SCALE GENOMIC DNA]</scope>
    <source>
        <strain evidence="2 3">Miyake</strain>
    </source>
</reference>
<gene>
    <name evidence="2" type="ORF">BOVATA_044620</name>
</gene>
<feature type="transmembrane region" description="Helical" evidence="1">
    <location>
        <begin position="21"/>
        <end position="45"/>
    </location>
</feature>
<keyword evidence="3" id="KW-1185">Reference proteome</keyword>
<keyword evidence="1" id="KW-1133">Transmembrane helix</keyword>
<dbReference type="RefSeq" id="XP_028869211.1">
    <property type="nucleotide sequence ID" value="XM_029013378.1"/>
</dbReference>
<organism evidence="2 3">
    <name type="scientific">Babesia ovata</name>
    <dbReference type="NCBI Taxonomy" id="189622"/>
    <lineage>
        <taxon>Eukaryota</taxon>
        <taxon>Sar</taxon>
        <taxon>Alveolata</taxon>
        <taxon>Apicomplexa</taxon>
        <taxon>Aconoidasida</taxon>
        <taxon>Piroplasmida</taxon>
        <taxon>Babesiidae</taxon>
        <taxon>Babesia</taxon>
    </lineage>
</organism>
<dbReference type="GeneID" id="39876739"/>
<keyword evidence="1" id="KW-0472">Membrane</keyword>
<name>A0A2H6KJ02_9APIC</name>
<evidence type="ECO:0000313" key="3">
    <source>
        <dbReference type="Proteomes" id="UP000236319"/>
    </source>
</evidence>
<dbReference type="EMBL" id="BDSA01000010">
    <property type="protein sequence ID" value="GBE62968.1"/>
    <property type="molecule type" value="Genomic_DNA"/>
</dbReference>
<protein>
    <submittedName>
        <fullName evidence="2">CASP8-associated 2, putative</fullName>
    </submittedName>
</protein>
<dbReference type="VEuPathDB" id="PiroplasmaDB:BOVATA_044620"/>
<dbReference type="AlphaFoldDB" id="A0A2H6KJ02"/>
<accession>A0A2H6KJ02</accession>